<keyword evidence="4" id="KW-1185">Reference proteome</keyword>
<dbReference type="InterPro" id="IPR006626">
    <property type="entry name" value="PbH1"/>
</dbReference>
<dbReference type="Proteomes" id="UP001501729">
    <property type="component" value="Unassembled WGS sequence"/>
</dbReference>
<dbReference type="InterPro" id="IPR011050">
    <property type="entry name" value="Pectin_lyase_fold/virulence"/>
</dbReference>
<evidence type="ECO:0000259" key="2">
    <source>
        <dbReference type="Pfam" id="PF05048"/>
    </source>
</evidence>
<evidence type="ECO:0000313" key="4">
    <source>
        <dbReference type="Proteomes" id="UP001501729"/>
    </source>
</evidence>
<dbReference type="Gene3D" id="2.160.20.10">
    <property type="entry name" value="Single-stranded right-handed beta-helix, Pectin lyase-like"/>
    <property type="match status" value="1"/>
</dbReference>
<dbReference type="EMBL" id="BAABKX010000015">
    <property type="protein sequence ID" value="GAA5057220.1"/>
    <property type="molecule type" value="Genomic_DNA"/>
</dbReference>
<name>A0AAV3ULL1_9EURY</name>
<evidence type="ECO:0000313" key="3">
    <source>
        <dbReference type="EMBL" id="GAA5057220.1"/>
    </source>
</evidence>
<organism evidence="3 4">
    <name type="scientific">Haladaptatus pallidirubidus</name>
    <dbReference type="NCBI Taxonomy" id="1008152"/>
    <lineage>
        <taxon>Archaea</taxon>
        <taxon>Methanobacteriati</taxon>
        <taxon>Methanobacteriota</taxon>
        <taxon>Stenosarchaea group</taxon>
        <taxon>Halobacteria</taxon>
        <taxon>Halobacteriales</taxon>
        <taxon>Haladaptataceae</taxon>
        <taxon>Haladaptatus</taxon>
    </lineage>
</organism>
<dbReference type="SUPFAM" id="SSF51126">
    <property type="entry name" value="Pectin lyase-like"/>
    <property type="match status" value="1"/>
</dbReference>
<dbReference type="AlphaFoldDB" id="A0AAV3ULL1"/>
<evidence type="ECO:0000256" key="1">
    <source>
        <dbReference type="ARBA" id="ARBA00016512"/>
    </source>
</evidence>
<dbReference type="GeneID" id="68614235"/>
<dbReference type="SMART" id="SM00710">
    <property type="entry name" value="PbH1"/>
    <property type="match status" value="3"/>
</dbReference>
<sequence length="297" mass="31225">MASSRVLAVGLVALCLLGGVADARPLVSSLEPSSTDSSPTDVSLTEFSLADASLDRTQPSRIGSCTKITESGHYVLGQDIKNGKTRISTGCIDIRADHVVLDGRGHLLDGFGVSDTSGVLVDDASNVTVRNLHVKDWNRGITVRNAENVAVRNVTASNNAIGIDVTDSDARLVENTVHGDLKGLVLTDPWDDELERNDISDNHVVNVYAPLAVVDVFGVRLTLGPPLDPDRDGQYEDVTGSGDTGVWDIVALPAVVVADAIGLANVQAEQRNALDFDGDGNLDHGDLLAYAGLTPPA</sequence>
<dbReference type="InterPro" id="IPR018247">
    <property type="entry name" value="EF_Hand_1_Ca_BS"/>
</dbReference>
<dbReference type="Pfam" id="PF05048">
    <property type="entry name" value="NosD"/>
    <property type="match status" value="1"/>
</dbReference>
<proteinExistence type="predicted"/>
<dbReference type="PROSITE" id="PS00018">
    <property type="entry name" value="EF_HAND_1"/>
    <property type="match status" value="1"/>
</dbReference>
<dbReference type="InterPro" id="IPR012334">
    <property type="entry name" value="Pectin_lyas_fold"/>
</dbReference>
<accession>A0AAV3ULL1</accession>
<feature type="domain" description="Periplasmic copper-binding protein NosD beta helix" evidence="2">
    <location>
        <begin position="115"/>
        <end position="202"/>
    </location>
</feature>
<protein>
    <recommendedName>
        <fullName evidence="1">Probable pectate lyase C</fullName>
    </recommendedName>
</protein>
<gene>
    <name evidence="3" type="ORF">GCM10025751_38960</name>
</gene>
<reference evidence="3 4" key="1">
    <citation type="journal article" date="2019" name="Int. J. Syst. Evol. Microbiol.">
        <title>The Global Catalogue of Microorganisms (GCM) 10K type strain sequencing project: providing services to taxonomists for standard genome sequencing and annotation.</title>
        <authorList>
            <consortium name="The Broad Institute Genomics Platform"/>
            <consortium name="The Broad Institute Genome Sequencing Center for Infectious Disease"/>
            <person name="Wu L."/>
            <person name="Ma J."/>
        </authorList>
    </citation>
    <scope>NUCLEOTIDE SEQUENCE [LARGE SCALE GENOMIC DNA]</scope>
    <source>
        <strain evidence="3 4">JCM 17504</strain>
    </source>
</reference>
<comment type="caution">
    <text evidence="3">The sequence shown here is derived from an EMBL/GenBank/DDBJ whole genome shotgun (WGS) entry which is preliminary data.</text>
</comment>
<dbReference type="InterPro" id="IPR007742">
    <property type="entry name" value="NosD_dom"/>
</dbReference>
<dbReference type="RefSeq" id="WP_227773981.1">
    <property type="nucleotide sequence ID" value="NZ_BAABKX010000015.1"/>
</dbReference>